<dbReference type="AlphaFoldDB" id="A0A0V8JI44"/>
<proteinExistence type="predicted"/>
<dbReference type="Pfam" id="PF00583">
    <property type="entry name" value="Acetyltransf_1"/>
    <property type="match status" value="1"/>
</dbReference>
<dbReference type="PROSITE" id="PS51186">
    <property type="entry name" value="GNAT"/>
    <property type="match status" value="1"/>
</dbReference>
<dbReference type="GO" id="GO:0016747">
    <property type="term" value="F:acyltransferase activity, transferring groups other than amino-acyl groups"/>
    <property type="evidence" value="ECO:0007669"/>
    <property type="project" value="InterPro"/>
</dbReference>
<dbReference type="Gene3D" id="3.40.630.30">
    <property type="match status" value="1"/>
</dbReference>
<name>A0A0V8JI44_9BACI</name>
<dbReference type="InterPro" id="IPR016181">
    <property type="entry name" value="Acyl_CoA_acyltransferase"/>
</dbReference>
<protein>
    <recommendedName>
        <fullName evidence="1">N-acetyltransferase domain-containing protein</fullName>
    </recommendedName>
</protein>
<organism evidence="2 3">
    <name type="scientific">Priestia veravalensis</name>
    <dbReference type="NCBI Taxonomy" id="1414648"/>
    <lineage>
        <taxon>Bacteria</taxon>
        <taxon>Bacillati</taxon>
        <taxon>Bacillota</taxon>
        <taxon>Bacilli</taxon>
        <taxon>Bacillales</taxon>
        <taxon>Bacillaceae</taxon>
        <taxon>Priestia</taxon>
    </lineage>
</organism>
<comment type="caution">
    <text evidence="2">The sequence shown here is derived from an EMBL/GenBank/DDBJ whole genome shotgun (WGS) entry which is preliminary data.</text>
</comment>
<dbReference type="EMBL" id="LNQP01000072">
    <property type="protein sequence ID" value="KSU86671.1"/>
    <property type="molecule type" value="Genomic_DNA"/>
</dbReference>
<sequence>MIDLKIRPVHPNDAEAVHEIRIQPSVARHTLAVPSERVKTPSEFMNSMNHDTHLMVAEIEDKVVGMAGLHVKPGKQRHIAVVGISIHADYHGKGVGSALMDSLLDIADNYLGLIRLELEVSVSNKKAMKLYEKKGFQVEGQLKKAHFYAGEYHDVFIMGRVK</sequence>
<evidence type="ECO:0000259" key="1">
    <source>
        <dbReference type="PROSITE" id="PS51186"/>
    </source>
</evidence>
<reference evidence="2 3" key="1">
    <citation type="submission" date="2015-11" db="EMBL/GenBank/DDBJ databases">
        <title>Bacillus caseinolyticus sp nov.</title>
        <authorList>
            <person name="Dastager S.G."/>
            <person name="Mawlankar R."/>
        </authorList>
    </citation>
    <scope>NUCLEOTIDE SEQUENCE [LARGE SCALE GENOMIC DNA]</scope>
    <source>
        <strain evidence="2 3">SGD-V-76</strain>
    </source>
</reference>
<dbReference type="SUPFAM" id="SSF55729">
    <property type="entry name" value="Acyl-CoA N-acyltransferases (Nat)"/>
    <property type="match status" value="1"/>
</dbReference>
<dbReference type="PANTHER" id="PTHR43415">
    <property type="entry name" value="SPERMIDINE N(1)-ACETYLTRANSFERASE"/>
    <property type="match status" value="1"/>
</dbReference>
<dbReference type="InterPro" id="IPR000182">
    <property type="entry name" value="GNAT_dom"/>
</dbReference>
<dbReference type="Proteomes" id="UP000053681">
    <property type="component" value="Unassembled WGS sequence"/>
</dbReference>
<evidence type="ECO:0000313" key="2">
    <source>
        <dbReference type="EMBL" id="KSU86671.1"/>
    </source>
</evidence>
<keyword evidence="3" id="KW-1185">Reference proteome</keyword>
<dbReference type="PANTHER" id="PTHR43415:SF3">
    <property type="entry name" value="GNAT-FAMILY ACETYLTRANSFERASE"/>
    <property type="match status" value="1"/>
</dbReference>
<feature type="domain" description="N-acetyltransferase" evidence="1">
    <location>
        <begin position="4"/>
        <end position="162"/>
    </location>
</feature>
<evidence type="ECO:0000313" key="3">
    <source>
        <dbReference type="Proteomes" id="UP000053681"/>
    </source>
</evidence>
<gene>
    <name evidence="2" type="ORF">AS180_17415</name>
</gene>
<dbReference type="RefSeq" id="WP_051567056.1">
    <property type="nucleotide sequence ID" value="NZ_KQ758687.1"/>
</dbReference>
<dbReference type="CDD" id="cd04301">
    <property type="entry name" value="NAT_SF"/>
    <property type="match status" value="1"/>
</dbReference>
<accession>A0A0V8JI44</accession>